<evidence type="ECO:0000256" key="7">
    <source>
        <dbReference type="ARBA" id="ARBA00023157"/>
    </source>
</evidence>
<proteinExistence type="inferred from homology"/>
<dbReference type="STRING" id="1913578.LPB140_01805"/>
<gene>
    <name evidence="14" type="ORF">LPB140_01805</name>
</gene>
<evidence type="ECO:0000256" key="8">
    <source>
        <dbReference type="ARBA" id="ARBA00023284"/>
    </source>
</evidence>
<evidence type="ECO:0000256" key="1">
    <source>
        <dbReference type="ARBA" id="ARBA00003330"/>
    </source>
</evidence>
<dbReference type="RefSeq" id="WP_072558417.1">
    <property type="nucleotide sequence ID" value="NZ_CP018154.1"/>
</dbReference>
<dbReference type="GO" id="GO:0005737">
    <property type="term" value="C:cytoplasm"/>
    <property type="evidence" value="ECO:0007669"/>
    <property type="project" value="TreeGrafter"/>
</dbReference>
<keyword evidence="6" id="KW-0560">Oxidoreductase</keyword>
<comment type="subunit">
    <text evidence="2">Monomer.</text>
</comment>
<feature type="domain" description="Thioredoxin" evidence="13">
    <location>
        <begin position="2"/>
        <end position="152"/>
    </location>
</feature>
<name>A0A1L3J9H8_9SPHN</name>
<evidence type="ECO:0000313" key="14">
    <source>
        <dbReference type="EMBL" id="APG61770.1"/>
    </source>
</evidence>
<evidence type="ECO:0000256" key="3">
    <source>
        <dbReference type="ARBA" id="ARBA00013017"/>
    </source>
</evidence>
<dbReference type="GO" id="GO:0045454">
    <property type="term" value="P:cell redox homeostasis"/>
    <property type="evidence" value="ECO:0007669"/>
    <property type="project" value="TreeGrafter"/>
</dbReference>
<dbReference type="PANTHER" id="PTHR42801:SF4">
    <property type="entry name" value="AHPC_TSA FAMILY PROTEIN"/>
    <property type="match status" value="1"/>
</dbReference>
<dbReference type="SUPFAM" id="SSF52833">
    <property type="entry name" value="Thioredoxin-like"/>
    <property type="match status" value="1"/>
</dbReference>
<dbReference type="Proteomes" id="UP000242561">
    <property type="component" value="Chromosome"/>
</dbReference>
<evidence type="ECO:0000256" key="5">
    <source>
        <dbReference type="ARBA" id="ARBA00022862"/>
    </source>
</evidence>
<evidence type="ECO:0000256" key="11">
    <source>
        <dbReference type="ARBA" id="ARBA00042639"/>
    </source>
</evidence>
<evidence type="ECO:0000256" key="9">
    <source>
        <dbReference type="ARBA" id="ARBA00032824"/>
    </source>
</evidence>
<evidence type="ECO:0000259" key="13">
    <source>
        <dbReference type="PROSITE" id="PS51352"/>
    </source>
</evidence>
<dbReference type="PANTHER" id="PTHR42801">
    <property type="entry name" value="THIOREDOXIN-DEPENDENT PEROXIDE REDUCTASE"/>
    <property type="match status" value="1"/>
</dbReference>
<sequence length="152" mass="17236">MTEIGGKIPSITLLDHLENKVEMANITHPAVIYFYPKADTPGCTKEGQQFTEKFDDFTSLGVNIYGVSKDKPAKLEKFAAKYDFKHHLLSDEESNFTEEMGVWVEKNMYGRKYMGIERATFLTDKSGKIAQIWRKVKVKDHAEAVLEAAKGL</sequence>
<keyword evidence="8" id="KW-0676">Redox-active center</keyword>
<dbReference type="GO" id="GO:0008379">
    <property type="term" value="F:thioredoxin peroxidase activity"/>
    <property type="evidence" value="ECO:0007669"/>
    <property type="project" value="TreeGrafter"/>
</dbReference>
<accession>A0A1L3J9H8</accession>
<reference evidence="14 15" key="1">
    <citation type="submission" date="2016-11" db="EMBL/GenBank/DDBJ databases">
        <title>Sphingorhabdus sp. LPB0140, isolated from marine environment.</title>
        <authorList>
            <person name="Kim E."/>
            <person name="Yi H."/>
        </authorList>
    </citation>
    <scope>NUCLEOTIDE SEQUENCE [LARGE SCALE GENOMIC DNA]</scope>
    <source>
        <strain evidence="14 15">LPB0140</strain>
    </source>
</reference>
<evidence type="ECO:0000256" key="10">
    <source>
        <dbReference type="ARBA" id="ARBA00038489"/>
    </source>
</evidence>
<dbReference type="InterPro" id="IPR013766">
    <property type="entry name" value="Thioredoxin_domain"/>
</dbReference>
<dbReference type="InterPro" id="IPR036249">
    <property type="entry name" value="Thioredoxin-like_sf"/>
</dbReference>
<dbReference type="Pfam" id="PF00578">
    <property type="entry name" value="AhpC-TSA"/>
    <property type="match status" value="1"/>
</dbReference>
<evidence type="ECO:0000256" key="4">
    <source>
        <dbReference type="ARBA" id="ARBA00022559"/>
    </source>
</evidence>
<dbReference type="InterPro" id="IPR050924">
    <property type="entry name" value="Peroxiredoxin_BCP/PrxQ"/>
</dbReference>
<dbReference type="Gene3D" id="3.40.30.10">
    <property type="entry name" value="Glutaredoxin"/>
    <property type="match status" value="1"/>
</dbReference>
<dbReference type="EC" id="1.11.1.24" evidence="3"/>
<keyword evidence="4" id="KW-0575">Peroxidase</keyword>
<dbReference type="KEGG" id="sphl:LPB140_01805"/>
<evidence type="ECO:0000256" key="12">
    <source>
        <dbReference type="ARBA" id="ARBA00049091"/>
    </source>
</evidence>
<evidence type="ECO:0000313" key="15">
    <source>
        <dbReference type="Proteomes" id="UP000242561"/>
    </source>
</evidence>
<keyword evidence="5" id="KW-0049">Antioxidant</keyword>
<dbReference type="CDD" id="cd03017">
    <property type="entry name" value="PRX_BCP"/>
    <property type="match status" value="1"/>
</dbReference>
<protein>
    <recommendedName>
        <fullName evidence="3">thioredoxin-dependent peroxiredoxin</fullName>
        <ecNumber evidence="3">1.11.1.24</ecNumber>
    </recommendedName>
    <alternativeName>
        <fullName evidence="9">Thioredoxin peroxidase</fullName>
    </alternativeName>
    <alternativeName>
        <fullName evidence="11">Thioredoxin-dependent peroxiredoxin Bcp</fullName>
    </alternativeName>
</protein>
<dbReference type="EMBL" id="CP018154">
    <property type="protein sequence ID" value="APG61770.1"/>
    <property type="molecule type" value="Genomic_DNA"/>
</dbReference>
<comment type="function">
    <text evidence="1">Thiol-specific peroxidase that catalyzes the reduction of hydrogen peroxide and organic hydroperoxides to water and alcohols, respectively. Plays a role in cell protection against oxidative stress by detoxifying peroxides and as sensor of hydrogen peroxide-mediated signaling events.</text>
</comment>
<evidence type="ECO:0000256" key="6">
    <source>
        <dbReference type="ARBA" id="ARBA00023002"/>
    </source>
</evidence>
<dbReference type="InterPro" id="IPR000866">
    <property type="entry name" value="AhpC/TSA"/>
</dbReference>
<dbReference type="AlphaFoldDB" id="A0A1L3J9H8"/>
<comment type="catalytic activity">
    <reaction evidence="12">
        <text>a hydroperoxide + [thioredoxin]-dithiol = an alcohol + [thioredoxin]-disulfide + H2O</text>
        <dbReference type="Rhea" id="RHEA:62620"/>
        <dbReference type="Rhea" id="RHEA-COMP:10698"/>
        <dbReference type="Rhea" id="RHEA-COMP:10700"/>
        <dbReference type="ChEBI" id="CHEBI:15377"/>
        <dbReference type="ChEBI" id="CHEBI:29950"/>
        <dbReference type="ChEBI" id="CHEBI:30879"/>
        <dbReference type="ChEBI" id="CHEBI:35924"/>
        <dbReference type="ChEBI" id="CHEBI:50058"/>
        <dbReference type="EC" id="1.11.1.24"/>
    </reaction>
</comment>
<keyword evidence="15" id="KW-1185">Reference proteome</keyword>
<dbReference type="FunFam" id="3.40.30.10:FF:000007">
    <property type="entry name" value="Thioredoxin-dependent thiol peroxidase"/>
    <property type="match status" value="1"/>
</dbReference>
<dbReference type="OrthoDB" id="9812811at2"/>
<comment type="similarity">
    <text evidence="10">Belongs to the peroxiredoxin family. BCP/PrxQ subfamily.</text>
</comment>
<keyword evidence="7" id="KW-1015">Disulfide bond</keyword>
<organism evidence="14 15">
    <name type="scientific">Sphingorhabdus lutea</name>
    <dbReference type="NCBI Taxonomy" id="1913578"/>
    <lineage>
        <taxon>Bacteria</taxon>
        <taxon>Pseudomonadati</taxon>
        <taxon>Pseudomonadota</taxon>
        <taxon>Alphaproteobacteria</taxon>
        <taxon>Sphingomonadales</taxon>
        <taxon>Sphingomonadaceae</taxon>
        <taxon>Sphingorhabdus</taxon>
    </lineage>
</organism>
<evidence type="ECO:0000256" key="2">
    <source>
        <dbReference type="ARBA" id="ARBA00011245"/>
    </source>
</evidence>
<dbReference type="PROSITE" id="PS51352">
    <property type="entry name" value="THIOREDOXIN_2"/>
    <property type="match status" value="1"/>
</dbReference>
<dbReference type="GO" id="GO:0034599">
    <property type="term" value="P:cellular response to oxidative stress"/>
    <property type="evidence" value="ECO:0007669"/>
    <property type="project" value="TreeGrafter"/>
</dbReference>